<evidence type="ECO:0000259" key="6">
    <source>
        <dbReference type="PROSITE" id="PS50931"/>
    </source>
</evidence>
<evidence type="ECO:0000256" key="1">
    <source>
        <dbReference type="ARBA" id="ARBA00009437"/>
    </source>
</evidence>
<protein>
    <submittedName>
        <fullName evidence="7">LysR family transcriptional regulator</fullName>
    </submittedName>
</protein>
<dbReference type="PANTHER" id="PTHR30537">
    <property type="entry name" value="HTH-TYPE TRANSCRIPTIONAL REGULATOR"/>
    <property type="match status" value="1"/>
</dbReference>
<dbReference type="FunFam" id="1.10.10.10:FF:000001">
    <property type="entry name" value="LysR family transcriptional regulator"/>
    <property type="match status" value="1"/>
</dbReference>
<reference evidence="7" key="1">
    <citation type="submission" date="2021-04" db="EMBL/GenBank/DDBJ databases">
        <title>Draft genome assembly of strain Phenylobacterium sp. 20VBR1 using MiniION and Illumina platforms.</title>
        <authorList>
            <person name="Thomas F.A."/>
            <person name="Krishnan K.P."/>
            <person name="Sinha R.K."/>
        </authorList>
    </citation>
    <scope>NUCLEOTIDE SEQUENCE</scope>
    <source>
        <strain evidence="7">20VBR1</strain>
    </source>
</reference>
<gene>
    <name evidence="7" type="ORF">JKL49_06810</name>
</gene>
<dbReference type="Pfam" id="PF00126">
    <property type="entry name" value="HTH_1"/>
    <property type="match status" value="1"/>
</dbReference>
<feature type="domain" description="HTH lysR-type" evidence="6">
    <location>
        <begin position="9"/>
        <end position="66"/>
    </location>
</feature>
<name>A0A941HWC7_9CAUL</name>
<evidence type="ECO:0000313" key="7">
    <source>
        <dbReference type="EMBL" id="MBR7619097.1"/>
    </source>
</evidence>
<keyword evidence="5" id="KW-1133">Transmembrane helix</keyword>
<dbReference type="Pfam" id="PF03466">
    <property type="entry name" value="LysR_substrate"/>
    <property type="match status" value="1"/>
</dbReference>
<dbReference type="GO" id="GO:0006351">
    <property type="term" value="P:DNA-templated transcription"/>
    <property type="evidence" value="ECO:0007669"/>
    <property type="project" value="TreeGrafter"/>
</dbReference>
<sequence length="339" mass="36882">MPSPYRALPPLNTLRTFEAVVRNQGFTRAGAELGLTQSAISRQIAQLEQSLGARLLIRDRTSIVLTTEGRTLLDGARAGLDSILLAAERIRARRRVGVLAIGAPASFAAWWLVPRLGRFAMRAPEVEVRLATVDDDPDLERLGLDAAIVLRDARQTARDDEIWLLSERVMPVCSPGFAQDRRLKTPADLSACRLIECEGSAPQPPEFGWGHWLSRLGIPEPTARWSRFGDASLAITAAIDGLGVALGRSPMIDAELAAGRLIKPFPDRISATPRQVYALKWRRPPSQSMAAFRDFLLDEACGCELAAGPCGLPRSDQDTQTTATLGGDRMALRALSSRA</sequence>
<dbReference type="AlphaFoldDB" id="A0A941HWC7"/>
<comment type="caution">
    <text evidence="7">The sequence shown here is derived from an EMBL/GenBank/DDBJ whole genome shotgun (WGS) entry which is preliminary data.</text>
</comment>
<evidence type="ECO:0000313" key="8">
    <source>
        <dbReference type="Proteomes" id="UP000622580"/>
    </source>
</evidence>
<keyword evidence="8" id="KW-1185">Reference proteome</keyword>
<dbReference type="PRINTS" id="PR00039">
    <property type="entry name" value="HTHLYSR"/>
</dbReference>
<keyword evidence="5" id="KW-0812">Transmembrane</keyword>
<dbReference type="SUPFAM" id="SSF53850">
    <property type="entry name" value="Periplasmic binding protein-like II"/>
    <property type="match status" value="1"/>
</dbReference>
<feature type="transmembrane region" description="Helical" evidence="5">
    <location>
        <begin position="96"/>
        <end position="113"/>
    </location>
</feature>
<accession>A0A941HWC7</accession>
<dbReference type="Gene3D" id="3.40.190.10">
    <property type="entry name" value="Periplasmic binding protein-like II"/>
    <property type="match status" value="2"/>
</dbReference>
<keyword evidence="5" id="KW-0472">Membrane</keyword>
<dbReference type="PANTHER" id="PTHR30537:SF74">
    <property type="entry name" value="HTH-TYPE TRANSCRIPTIONAL REGULATOR TRPI"/>
    <property type="match status" value="1"/>
</dbReference>
<dbReference type="CDD" id="cd08432">
    <property type="entry name" value="PBP2_GcdR_TrpI_HvrB_AmpR_like"/>
    <property type="match status" value="1"/>
</dbReference>
<dbReference type="GO" id="GO:0003700">
    <property type="term" value="F:DNA-binding transcription factor activity"/>
    <property type="evidence" value="ECO:0007669"/>
    <property type="project" value="InterPro"/>
</dbReference>
<dbReference type="InterPro" id="IPR058163">
    <property type="entry name" value="LysR-type_TF_proteobact-type"/>
</dbReference>
<keyword evidence="4" id="KW-0804">Transcription</keyword>
<dbReference type="EMBL" id="JAGSGD010000001">
    <property type="protein sequence ID" value="MBR7619097.1"/>
    <property type="molecule type" value="Genomic_DNA"/>
</dbReference>
<evidence type="ECO:0000256" key="2">
    <source>
        <dbReference type="ARBA" id="ARBA00023015"/>
    </source>
</evidence>
<dbReference type="Gene3D" id="1.10.10.10">
    <property type="entry name" value="Winged helix-like DNA-binding domain superfamily/Winged helix DNA-binding domain"/>
    <property type="match status" value="1"/>
</dbReference>
<evidence type="ECO:0000256" key="4">
    <source>
        <dbReference type="ARBA" id="ARBA00023163"/>
    </source>
</evidence>
<dbReference type="SUPFAM" id="SSF46785">
    <property type="entry name" value="Winged helix' DNA-binding domain"/>
    <property type="match status" value="1"/>
</dbReference>
<keyword evidence="3" id="KW-0238">DNA-binding</keyword>
<comment type="similarity">
    <text evidence="1">Belongs to the LysR transcriptional regulatory family.</text>
</comment>
<dbReference type="InterPro" id="IPR005119">
    <property type="entry name" value="LysR_subst-bd"/>
</dbReference>
<dbReference type="PROSITE" id="PS50931">
    <property type="entry name" value="HTH_LYSR"/>
    <property type="match status" value="1"/>
</dbReference>
<evidence type="ECO:0000256" key="3">
    <source>
        <dbReference type="ARBA" id="ARBA00023125"/>
    </source>
</evidence>
<dbReference type="InterPro" id="IPR036390">
    <property type="entry name" value="WH_DNA-bd_sf"/>
</dbReference>
<dbReference type="InterPro" id="IPR000847">
    <property type="entry name" value="LysR_HTH_N"/>
</dbReference>
<proteinExistence type="inferred from homology"/>
<dbReference type="Proteomes" id="UP000622580">
    <property type="component" value="Unassembled WGS sequence"/>
</dbReference>
<organism evidence="7 8">
    <name type="scientific">Phenylobacterium glaciei</name>
    <dbReference type="NCBI Taxonomy" id="2803784"/>
    <lineage>
        <taxon>Bacteria</taxon>
        <taxon>Pseudomonadati</taxon>
        <taxon>Pseudomonadota</taxon>
        <taxon>Alphaproteobacteria</taxon>
        <taxon>Caulobacterales</taxon>
        <taxon>Caulobacteraceae</taxon>
        <taxon>Phenylobacterium</taxon>
    </lineage>
</organism>
<dbReference type="RefSeq" id="WP_215339228.1">
    <property type="nucleotide sequence ID" value="NZ_JAGSGD010000001.1"/>
</dbReference>
<keyword evidence="2" id="KW-0805">Transcription regulation</keyword>
<dbReference type="InterPro" id="IPR036388">
    <property type="entry name" value="WH-like_DNA-bd_sf"/>
</dbReference>
<dbReference type="GO" id="GO:0043565">
    <property type="term" value="F:sequence-specific DNA binding"/>
    <property type="evidence" value="ECO:0007669"/>
    <property type="project" value="TreeGrafter"/>
</dbReference>
<evidence type="ECO:0000256" key="5">
    <source>
        <dbReference type="SAM" id="Phobius"/>
    </source>
</evidence>